<keyword evidence="7" id="KW-1185">Reference proteome</keyword>
<protein>
    <recommendedName>
        <fullName evidence="8">Tetraspanin</fullName>
    </recommendedName>
</protein>
<organism evidence="6">
    <name type="scientific">Notodromas monacha</name>
    <dbReference type="NCBI Taxonomy" id="399045"/>
    <lineage>
        <taxon>Eukaryota</taxon>
        <taxon>Metazoa</taxon>
        <taxon>Ecdysozoa</taxon>
        <taxon>Arthropoda</taxon>
        <taxon>Crustacea</taxon>
        <taxon>Oligostraca</taxon>
        <taxon>Ostracoda</taxon>
        <taxon>Podocopa</taxon>
        <taxon>Podocopida</taxon>
        <taxon>Cypridocopina</taxon>
        <taxon>Cypridoidea</taxon>
        <taxon>Cyprididae</taxon>
        <taxon>Notodromas</taxon>
    </lineage>
</organism>
<keyword evidence="4 5" id="KW-0472">Membrane</keyword>
<keyword evidence="3 5" id="KW-1133">Transmembrane helix</keyword>
<evidence type="ECO:0000313" key="6">
    <source>
        <dbReference type="EMBL" id="CAD7275070.1"/>
    </source>
</evidence>
<proteinExistence type="predicted"/>
<feature type="transmembrane region" description="Helical" evidence="5">
    <location>
        <begin position="109"/>
        <end position="132"/>
    </location>
</feature>
<dbReference type="Pfam" id="PF00335">
    <property type="entry name" value="Tetraspanin"/>
    <property type="match status" value="1"/>
</dbReference>
<dbReference type="EMBL" id="CAJPEX010000352">
    <property type="protein sequence ID" value="CAG0915222.1"/>
    <property type="molecule type" value="Genomic_DNA"/>
</dbReference>
<dbReference type="EMBL" id="OA882389">
    <property type="protein sequence ID" value="CAD7275070.1"/>
    <property type="molecule type" value="Genomic_DNA"/>
</dbReference>
<feature type="transmembrane region" description="Helical" evidence="5">
    <location>
        <begin position="139"/>
        <end position="164"/>
    </location>
</feature>
<sequence length="240" mass="26105">MGSHGKPATESRYSSSLGDPYGCDNFVSEANQPPLEPYGDNNDPFAIKARMEAMKNRPRPGTGDDQAEYQPLCEPIEDMEDFPMESGTQKCLVSSITKHESVIAAARSLALVLMTLIAICACAVLAAGVVCLMQYRFNLSLSVVEIMVAIALFIIAGCGFYSAWSEQPTYLWWSVASMTILTAAVLSVGVGMITSRHKLESEGFEQDFKARARLAYVDGSETNRAYIDAIQETLQCCGAK</sequence>
<keyword evidence="2 5" id="KW-0812">Transmembrane</keyword>
<dbReference type="GO" id="GO:0016020">
    <property type="term" value="C:membrane"/>
    <property type="evidence" value="ECO:0007669"/>
    <property type="project" value="UniProtKB-SubCell"/>
</dbReference>
<feature type="transmembrane region" description="Helical" evidence="5">
    <location>
        <begin position="170"/>
        <end position="193"/>
    </location>
</feature>
<evidence type="ECO:0000256" key="2">
    <source>
        <dbReference type="ARBA" id="ARBA00022692"/>
    </source>
</evidence>
<accession>A0A7R9BIF3</accession>
<evidence type="ECO:0000256" key="5">
    <source>
        <dbReference type="SAM" id="Phobius"/>
    </source>
</evidence>
<reference evidence="6" key="1">
    <citation type="submission" date="2020-11" db="EMBL/GenBank/DDBJ databases">
        <authorList>
            <person name="Tran Van P."/>
        </authorList>
    </citation>
    <scope>NUCLEOTIDE SEQUENCE</scope>
</reference>
<evidence type="ECO:0000256" key="1">
    <source>
        <dbReference type="ARBA" id="ARBA00004141"/>
    </source>
</evidence>
<evidence type="ECO:0008006" key="8">
    <source>
        <dbReference type="Google" id="ProtNLM"/>
    </source>
</evidence>
<dbReference type="InterPro" id="IPR018499">
    <property type="entry name" value="Tetraspanin/Peripherin"/>
</dbReference>
<dbReference type="Proteomes" id="UP000678499">
    <property type="component" value="Unassembled WGS sequence"/>
</dbReference>
<comment type="subcellular location">
    <subcellularLocation>
        <location evidence="1">Membrane</location>
        <topology evidence="1">Multi-pass membrane protein</topology>
    </subcellularLocation>
</comment>
<gene>
    <name evidence="6" type="ORF">NMOB1V02_LOCUS2875</name>
</gene>
<name>A0A7R9BIF3_9CRUS</name>
<dbReference type="AlphaFoldDB" id="A0A7R9BIF3"/>
<evidence type="ECO:0000256" key="3">
    <source>
        <dbReference type="ARBA" id="ARBA00022989"/>
    </source>
</evidence>
<evidence type="ECO:0000256" key="4">
    <source>
        <dbReference type="ARBA" id="ARBA00023136"/>
    </source>
</evidence>
<evidence type="ECO:0000313" key="7">
    <source>
        <dbReference type="Proteomes" id="UP000678499"/>
    </source>
</evidence>